<protein>
    <submittedName>
        <fullName evidence="4">Peptidoglycan-binding protein</fullName>
    </submittedName>
    <submittedName>
        <fullName evidence="5">Putative peptidoglycan binding domain-containing protein</fullName>
    </submittedName>
</protein>
<proteinExistence type="predicted"/>
<feature type="chain" id="PRO_5012899553" evidence="2">
    <location>
        <begin position="26"/>
        <end position="544"/>
    </location>
</feature>
<keyword evidence="7" id="KW-1185">Reference proteome</keyword>
<feature type="compositionally biased region" description="Low complexity" evidence="1">
    <location>
        <begin position="282"/>
        <end position="307"/>
    </location>
</feature>
<dbReference type="InterPro" id="IPR036365">
    <property type="entry name" value="PGBD-like_sf"/>
</dbReference>
<evidence type="ECO:0000259" key="3">
    <source>
        <dbReference type="Pfam" id="PF01471"/>
    </source>
</evidence>
<dbReference type="EMBL" id="OBEA01000003">
    <property type="protein sequence ID" value="SNY51574.1"/>
    <property type="molecule type" value="Genomic_DNA"/>
</dbReference>
<keyword evidence="2" id="KW-0732">Signal</keyword>
<reference evidence="5 6" key="1">
    <citation type="submission" date="2017-09" db="EMBL/GenBank/DDBJ databases">
        <authorList>
            <person name="Ehlers B."/>
            <person name="Leendertz F.H."/>
        </authorList>
    </citation>
    <scope>NUCLEOTIDE SEQUENCE [LARGE SCALE GENOMIC DNA]</scope>
    <source>
        <strain evidence="5 6">CGMCC 1.12662</strain>
    </source>
</reference>
<gene>
    <name evidence="4" type="ORF">CVM39_03175</name>
    <name evidence="5" type="ORF">SAMN06297129_2166</name>
</gene>
<evidence type="ECO:0000313" key="6">
    <source>
        <dbReference type="Proteomes" id="UP000231655"/>
    </source>
</evidence>
<feature type="region of interest" description="Disordered" evidence="1">
    <location>
        <begin position="274"/>
        <end position="321"/>
    </location>
</feature>
<dbReference type="AlphaFoldDB" id="A0A285IUC2"/>
<evidence type="ECO:0000313" key="5">
    <source>
        <dbReference type="EMBL" id="SNY51574.1"/>
    </source>
</evidence>
<dbReference type="Gene3D" id="1.10.101.10">
    <property type="entry name" value="PGBD-like superfamily/PGBD"/>
    <property type="match status" value="1"/>
</dbReference>
<evidence type="ECO:0000256" key="1">
    <source>
        <dbReference type="SAM" id="MobiDB-lite"/>
    </source>
</evidence>
<dbReference type="OrthoDB" id="7444491at2"/>
<dbReference type="Proteomes" id="UP000231702">
    <property type="component" value="Unassembled WGS sequence"/>
</dbReference>
<reference evidence="4 7" key="2">
    <citation type="journal article" date="2018" name="Int. J. Syst. Evol. Microbiol.">
        <title>Pseudooceanicola lipolyticus sp. nov., a marine alphaproteobacterium, reclassification of Oceanicola flagellatus as Pseudooceanicola flagellatus comb. nov. and emended description of the genus Pseudooceanicola.</title>
        <authorList>
            <person name="Huang M.-M."/>
            <person name="Guo L.-L."/>
            <person name="Wu Y.-H."/>
            <person name="Lai Q.-L."/>
            <person name="Shao Z.-Z."/>
            <person name="Wang C.-S."/>
            <person name="Wu M."/>
            <person name="Xu X.-W."/>
        </authorList>
    </citation>
    <scope>NUCLEOTIDE SEQUENCE [LARGE SCALE GENOMIC DNA]</scope>
    <source>
        <strain evidence="4 7">Ar-45</strain>
    </source>
</reference>
<dbReference type="InterPro" id="IPR036366">
    <property type="entry name" value="PGBDSf"/>
</dbReference>
<evidence type="ECO:0000313" key="7">
    <source>
        <dbReference type="Proteomes" id="UP000231702"/>
    </source>
</evidence>
<sequence length="544" mass="56436">MSYRAFVRGMLAASLLAAAPLSAMADNFGAAIVGGIIGSALMNGASQPKRSSPGVSSATRSRNAETQTALNYFGFAAGTPDGVLGSRSRSAIMQYQGYMGFPATGRLQPFERDHLVGSYNRAALGGPDVTRSLNKSRDGTRGLLVLWRDGGGASGGRGHGGMGYAGLPVEVSDAVDEIAESTEPSPEQLLQRAGFIQTADLNGDGQNDYIIDTSVTGSSFWCGASQCTTMLFVSSAQGYQRRQFQYLMNPQRSNSVQVSFFHCDHTGCRMNDPLAQPQRTIAPVPGASVPAAPPQQLAAAPALQPSTQPAPPATLPSFAPQPAPAPSLASYCEKVGLGTSSNGGFMTVATMSDPAIALGEQFCFARTYAKTEGEQMLQRVPGLTPAAVAGQCAGFKPLLAPYVSRLASVPARQVVADVAQYAATSGLAADQLKATAKICLYSGYRDDNMAVALGSALHMVGLGETPYAELVAHHLNKGFGAEKNPLAATGWYRLSIEALEGGAPSVFGTSLPDRTALLRAAALGTPPATDAPVATSLPTFTISD</sequence>
<feature type="domain" description="Peptidoglycan binding-like" evidence="3">
    <location>
        <begin position="65"/>
        <end position="107"/>
    </location>
</feature>
<feature type="signal peptide" evidence="2">
    <location>
        <begin position="1"/>
        <end position="25"/>
    </location>
</feature>
<organism evidence="5 6">
    <name type="scientific">Pseudooceanicola antarcticus</name>
    <dbReference type="NCBI Taxonomy" id="1247613"/>
    <lineage>
        <taxon>Bacteria</taxon>
        <taxon>Pseudomonadati</taxon>
        <taxon>Pseudomonadota</taxon>
        <taxon>Alphaproteobacteria</taxon>
        <taxon>Rhodobacterales</taxon>
        <taxon>Paracoccaceae</taxon>
        <taxon>Pseudooceanicola</taxon>
    </lineage>
</organism>
<dbReference type="SUPFAM" id="SSF47090">
    <property type="entry name" value="PGBD-like"/>
    <property type="match status" value="1"/>
</dbReference>
<feature type="compositionally biased region" description="Pro residues" evidence="1">
    <location>
        <begin position="308"/>
        <end position="321"/>
    </location>
</feature>
<dbReference type="InterPro" id="IPR002477">
    <property type="entry name" value="Peptidoglycan-bd-like"/>
</dbReference>
<evidence type="ECO:0000313" key="4">
    <source>
        <dbReference type="EMBL" id="PJE32105.1"/>
    </source>
</evidence>
<dbReference type="EMBL" id="PGTD01000007">
    <property type="protein sequence ID" value="PJE32105.1"/>
    <property type="molecule type" value="Genomic_DNA"/>
</dbReference>
<evidence type="ECO:0000256" key="2">
    <source>
        <dbReference type="SAM" id="SignalP"/>
    </source>
</evidence>
<dbReference type="Pfam" id="PF01471">
    <property type="entry name" value="PG_binding_1"/>
    <property type="match status" value="1"/>
</dbReference>
<name>A0A285IUC2_9RHOB</name>
<dbReference type="RefSeq" id="WP_097145879.1">
    <property type="nucleotide sequence ID" value="NZ_OBEA01000003.1"/>
</dbReference>
<dbReference type="Proteomes" id="UP000231655">
    <property type="component" value="Unassembled WGS sequence"/>
</dbReference>
<accession>A0A285IUC2</accession>